<dbReference type="EMBL" id="MK072140">
    <property type="protein sequence ID" value="AYV79323.1"/>
    <property type="molecule type" value="Genomic_DNA"/>
</dbReference>
<evidence type="ECO:0000313" key="1">
    <source>
        <dbReference type="EMBL" id="AYV79323.1"/>
    </source>
</evidence>
<name>A0A3G5A0G0_9VIRU</name>
<feature type="non-terminal residue" evidence="1">
    <location>
        <position position="249"/>
    </location>
</feature>
<proteinExistence type="predicted"/>
<sequence>MTHTANSVITIHPQPDHNMTSLEQVCTIGTQQLSNLSLDEVDKIDEDGFIDIDTTGKHSARETNPFDFPEDDSDIKAYDIRAAAVNANVAIAKAKTNAYPESIPIASAWEQPPGTPAHWNLDEDVAAARYEALHPSKIHYDHYSNSTNTPGSYGPYGEEIKHKEIKQLPPGFSHISGGVYHELSPRSKLMGHYKDTQKLHGQYPHPPPLLEHKEYKGDDALKKLEDSIWKPDTNNTGEEVLGNVGLDNL</sequence>
<organism evidence="1">
    <name type="scientific">Faunusvirus sp</name>
    <dbReference type="NCBI Taxonomy" id="2487766"/>
    <lineage>
        <taxon>Viruses</taxon>
        <taxon>Varidnaviria</taxon>
        <taxon>Bamfordvirae</taxon>
        <taxon>Nucleocytoviricota</taxon>
        <taxon>Megaviricetes</taxon>
        <taxon>Imitervirales</taxon>
        <taxon>Mimiviridae</taxon>
    </lineage>
</organism>
<gene>
    <name evidence="1" type="ORF">Faunusvirus9_1</name>
</gene>
<accession>A0A3G5A0G0</accession>
<reference evidence="1" key="1">
    <citation type="submission" date="2018-10" db="EMBL/GenBank/DDBJ databases">
        <title>Hidden diversity of soil giant viruses.</title>
        <authorList>
            <person name="Schulz F."/>
            <person name="Alteio L."/>
            <person name="Goudeau D."/>
            <person name="Ryan E.M."/>
            <person name="Malmstrom R.R."/>
            <person name="Blanchard J."/>
            <person name="Woyke T."/>
        </authorList>
    </citation>
    <scope>NUCLEOTIDE SEQUENCE</scope>
    <source>
        <strain evidence="1">FNV1</strain>
    </source>
</reference>
<protein>
    <submittedName>
        <fullName evidence="1">Uncharacterized protein</fullName>
    </submittedName>
</protein>